<gene>
    <name evidence="8" type="ORF">BDV96DRAFT_505146</name>
</gene>
<dbReference type="GO" id="GO:0005771">
    <property type="term" value="C:multivesicular body"/>
    <property type="evidence" value="ECO:0007669"/>
    <property type="project" value="TreeGrafter"/>
</dbReference>
<keyword evidence="3" id="KW-0813">Transport</keyword>
<comment type="subcellular location">
    <subcellularLocation>
        <location evidence="1">Endosome membrane</location>
    </subcellularLocation>
</comment>
<keyword evidence="4" id="KW-0967">Endosome</keyword>
<accession>A0A6A5YL66</accession>
<feature type="region of interest" description="Disordered" evidence="7">
    <location>
        <begin position="164"/>
        <end position="212"/>
    </location>
</feature>
<sequence length="212" mass="24103">MGNSGSSNKISAQDKAILDMKNQRDKLHQYQKRITVITSRETEIAKECLRRGDERKAKLALRRKKYQESLLAKTDAQLAQLEILTSDVEFALVQKDVVFGLQQGTQVLREIHREMGGIENVEKLLGESEEARAYQEEISDLLANKMSNQDEDEVEDELAALEAEVSGVGKLPTAPTEQPQYTEEEKAQFAKERARRRAEERAREQQSEPMLA</sequence>
<dbReference type="GO" id="GO:0006900">
    <property type="term" value="P:vesicle budding from membrane"/>
    <property type="evidence" value="ECO:0007669"/>
    <property type="project" value="TreeGrafter"/>
</dbReference>
<keyword evidence="9" id="KW-1185">Reference proteome</keyword>
<organism evidence="8 9">
    <name type="scientific">Lophiotrema nucula</name>
    <dbReference type="NCBI Taxonomy" id="690887"/>
    <lineage>
        <taxon>Eukaryota</taxon>
        <taxon>Fungi</taxon>
        <taxon>Dikarya</taxon>
        <taxon>Ascomycota</taxon>
        <taxon>Pezizomycotina</taxon>
        <taxon>Dothideomycetes</taxon>
        <taxon>Pleosporomycetidae</taxon>
        <taxon>Pleosporales</taxon>
        <taxon>Lophiotremataceae</taxon>
        <taxon>Lophiotrema</taxon>
    </lineage>
</organism>
<feature type="compositionally biased region" description="Basic and acidic residues" evidence="7">
    <location>
        <begin position="183"/>
        <end position="206"/>
    </location>
</feature>
<proteinExistence type="inferred from homology"/>
<evidence type="ECO:0000313" key="8">
    <source>
        <dbReference type="EMBL" id="KAF2107999.1"/>
    </source>
</evidence>
<dbReference type="PANTHER" id="PTHR22761:SF5">
    <property type="entry name" value="CHARGED MULTIVESICULAR BODY PROTEIN 6"/>
    <property type="match status" value="1"/>
</dbReference>
<dbReference type="GO" id="GO:0000815">
    <property type="term" value="C:ESCRT III complex"/>
    <property type="evidence" value="ECO:0007669"/>
    <property type="project" value="TreeGrafter"/>
</dbReference>
<dbReference type="GO" id="GO:0015031">
    <property type="term" value="P:protein transport"/>
    <property type="evidence" value="ECO:0007669"/>
    <property type="project" value="UniProtKB-KW"/>
</dbReference>
<evidence type="ECO:0000256" key="6">
    <source>
        <dbReference type="ARBA" id="ARBA00023136"/>
    </source>
</evidence>
<dbReference type="Proteomes" id="UP000799770">
    <property type="component" value="Unassembled WGS sequence"/>
</dbReference>
<dbReference type="EMBL" id="ML977350">
    <property type="protein sequence ID" value="KAF2107999.1"/>
    <property type="molecule type" value="Genomic_DNA"/>
</dbReference>
<dbReference type="OrthoDB" id="441172at2759"/>
<keyword evidence="6" id="KW-0472">Membrane</keyword>
<evidence type="ECO:0000256" key="2">
    <source>
        <dbReference type="ARBA" id="ARBA00006190"/>
    </source>
</evidence>
<name>A0A6A5YL66_9PLEO</name>
<dbReference type="GO" id="GO:0032511">
    <property type="term" value="P:late endosome to vacuole transport via multivesicular body sorting pathway"/>
    <property type="evidence" value="ECO:0007669"/>
    <property type="project" value="TreeGrafter"/>
</dbReference>
<dbReference type="Gene3D" id="1.10.287.1060">
    <property type="entry name" value="ESAT-6-like"/>
    <property type="match status" value="1"/>
</dbReference>
<evidence type="ECO:0000256" key="1">
    <source>
        <dbReference type="ARBA" id="ARBA00004608"/>
    </source>
</evidence>
<comment type="similarity">
    <text evidence="2">Belongs to the SNF7 family.</text>
</comment>
<reference evidence="8" key="1">
    <citation type="journal article" date="2020" name="Stud. Mycol.">
        <title>101 Dothideomycetes genomes: a test case for predicting lifestyles and emergence of pathogens.</title>
        <authorList>
            <person name="Haridas S."/>
            <person name="Albert R."/>
            <person name="Binder M."/>
            <person name="Bloem J."/>
            <person name="Labutti K."/>
            <person name="Salamov A."/>
            <person name="Andreopoulos B."/>
            <person name="Baker S."/>
            <person name="Barry K."/>
            <person name="Bills G."/>
            <person name="Bluhm B."/>
            <person name="Cannon C."/>
            <person name="Castanera R."/>
            <person name="Culley D."/>
            <person name="Daum C."/>
            <person name="Ezra D."/>
            <person name="Gonzalez J."/>
            <person name="Henrissat B."/>
            <person name="Kuo A."/>
            <person name="Liang C."/>
            <person name="Lipzen A."/>
            <person name="Lutzoni F."/>
            <person name="Magnuson J."/>
            <person name="Mondo S."/>
            <person name="Nolan M."/>
            <person name="Ohm R."/>
            <person name="Pangilinan J."/>
            <person name="Park H.-J."/>
            <person name="Ramirez L."/>
            <person name="Alfaro M."/>
            <person name="Sun H."/>
            <person name="Tritt A."/>
            <person name="Yoshinaga Y."/>
            <person name="Zwiers L.-H."/>
            <person name="Turgeon B."/>
            <person name="Goodwin S."/>
            <person name="Spatafora J."/>
            <person name="Crous P."/>
            <person name="Grigoriev I."/>
        </authorList>
    </citation>
    <scope>NUCLEOTIDE SEQUENCE</scope>
    <source>
        <strain evidence="8">CBS 627.86</strain>
    </source>
</reference>
<dbReference type="InterPro" id="IPR005024">
    <property type="entry name" value="Snf7_fam"/>
</dbReference>
<dbReference type="AlphaFoldDB" id="A0A6A5YL66"/>
<evidence type="ECO:0000313" key="9">
    <source>
        <dbReference type="Proteomes" id="UP000799770"/>
    </source>
</evidence>
<protein>
    <submittedName>
        <fullName evidence="8">Charged multivesicular body protein-like protein 6</fullName>
    </submittedName>
</protein>
<evidence type="ECO:0000256" key="7">
    <source>
        <dbReference type="SAM" id="MobiDB-lite"/>
    </source>
</evidence>
<evidence type="ECO:0000256" key="3">
    <source>
        <dbReference type="ARBA" id="ARBA00022448"/>
    </source>
</evidence>
<evidence type="ECO:0000256" key="4">
    <source>
        <dbReference type="ARBA" id="ARBA00022753"/>
    </source>
</evidence>
<dbReference type="PANTHER" id="PTHR22761">
    <property type="entry name" value="CHARGED MULTIVESICULAR BODY PROTEIN"/>
    <property type="match status" value="1"/>
</dbReference>
<dbReference type="Pfam" id="PF03357">
    <property type="entry name" value="Snf7"/>
    <property type="match status" value="1"/>
</dbReference>
<evidence type="ECO:0000256" key="5">
    <source>
        <dbReference type="ARBA" id="ARBA00022927"/>
    </source>
</evidence>
<keyword evidence="5" id="KW-0653">Protein transport</keyword>